<reference evidence="1" key="1">
    <citation type="submission" date="2018-05" db="EMBL/GenBank/DDBJ databases">
        <authorList>
            <person name="Lanie J.A."/>
            <person name="Ng W.-L."/>
            <person name="Kazmierczak K.M."/>
            <person name="Andrzejewski T.M."/>
            <person name="Davidsen T.M."/>
            <person name="Wayne K.J."/>
            <person name="Tettelin H."/>
            <person name="Glass J.I."/>
            <person name="Rusch D."/>
            <person name="Podicherti R."/>
            <person name="Tsui H.-C.T."/>
            <person name="Winkler M.E."/>
        </authorList>
    </citation>
    <scope>NUCLEOTIDE SEQUENCE</scope>
</reference>
<feature type="non-terminal residue" evidence="1">
    <location>
        <position position="1"/>
    </location>
</feature>
<gene>
    <name evidence="1" type="ORF">METZ01_LOCUS448701</name>
</gene>
<dbReference type="EMBL" id="UINC01184572">
    <property type="protein sequence ID" value="SVD95847.1"/>
    <property type="molecule type" value="Genomic_DNA"/>
</dbReference>
<sequence>CSFTSSSVTASVSDNVYHSFEGFKKHIQMLGTNSKVSLVST</sequence>
<evidence type="ECO:0000313" key="1">
    <source>
        <dbReference type="EMBL" id="SVD95847.1"/>
    </source>
</evidence>
<dbReference type="AlphaFoldDB" id="A0A382ZJU8"/>
<protein>
    <submittedName>
        <fullName evidence="1">Uncharacterized protein</fullName>
    </submittedName>
</protein>
<accession>A0A382ZJU8</accession>
<name>A0A382ZJU8_9ZZZZ</name>
<organism evidence="1">
    <name type="scientific">marine metagenome</name>
    <dbReference type="NCBI Taxonomy" id="408172"/>
    <lineage>
        <taxon>unclassified sequences</taxon>
        <taxon>metagenomes</taxon>
        <taxon>ecological metagenomes</taxon>
    </lineage>
</organism>
<proteinExistence type="predicted"/>